<evidence type="ECO:0000313" key="2">
    <source>
        <dbReference type="EMBL" id="GIQ67651.1"/>
    </source>
</evidence>
<dbReference type="AlphaFoldDB" id="A0A8J4H140"/>
<proteinExistence type="predicted"/>
<gene>
    <name evidence="2" type="ORF">XYCOK13_04750</name>
</gene>
<feature type="compositionally biased region" description="Basic and acidic residues" evidence="1">
    <location>
        <begin position="31"/>
        <end position="47"/>
    </location>
</feature>
<evidence type="ECO:0000313" key="3">
    <source>
        <dbReference type="Proteomes" id="UP000677918"/>
    </source>
</evidence>
<keyword evidence="3" id="KW-1185">Reference proteome</keyword>
<dbReference type="Proteomes" id="UP000677918">
    <property type="component" value="Unassembled WGS sequence"/>
</dbReference>
<feature type="region of interest" description="Disordered" evidence="1">
    <location>
        <begin position="31"/>
        <end position="63"/>
    </location>
</feature>
<sequence length="106" mass="11465">MQADRNQIALRIPAIGWLNAEGMQKLQASQEAEKTQRIVGDTKRRTYSEAISSEEGSRRNLGRDQGVDMFRAAVQGVDASGIYLSSNKSAMSAMQSIDGADNEAAS</sequence>
<protein>
    <submittedName>
        <fullName evidence="2">Uncharacterized protein</fullName>
    </submittedName>
</protein>
<dbReference type="EMBL" id="BOVK01000006">
    <property type="protein sequence ID" value="GIQ67651.1"/>
    <property type="molecule type" value="Genomic_DNA"/>
</dbReference>
<accession>A0A8J4H140</accession>
<comment type="caution">
    <text evidence="2">The sequence shown here is derived from an EMBL/GenBank/DDBJ whole genome shotgun (WGS) entry which is preliminary data.</text>
</comment>
<evidence type="ECO:0000256" key="1">
    <source>
        <dbReference type="SAM" id="MobiDB-lite"/>
    </source>
</evidence>
<organism evidence="2 3">
    <name type="scientific">Xylanibacillus composti</name>
    <dbReference type="NCBI Taxonomy" id="1572762"/>
    <lineage>
        <taxon>Bacteria</taxon>
        <taxon>Bacillati</taxon>
        <taxon>Bacillota</taxon>
        <taxon>Bacilli</taxon>
        <taxon>Bacillales</taxon>
        <taxon>Paenibacillaceae</taxon>
        <taxon>Xylanibacillus</taxon>
    </lineage>
</organism>
<name>A0A8J4H140_9BACL</name>
<reference evidence="2" key="1">
    <citation type="submission" date="2021-04" db="EMBL/GenBank/DDBJ databases">
        <title>Draft genome sequence of Xylanibacillus composti strain K13.</title>
        <authorList>
            <person name="Uke A."/>
            <person name="Chhe C."/>
            <person name="Baramee S."/>
            <person name="Kosugi A."/>
        </authorList>
    </citation>
    <scope>NUCLEOTIDE SEQUENCE</scope>
    <source>
        <strain evidence="2">K13</strain>
    </source>
</reference>